<dbReference type="OrthoDB" id="623670at2759"/>
<dbReference type="Pfam" id="PF03330">
    <property type="entry name" value="DPBB_1"/>
    <property type="match status" value="1"/>
</dbReference>
<dbReference type="AlphaFoldDB" id="A0A550CMZ9"/>
<organism evidence="3 4">
    <name type="scientific">Schizophyllum amplum</name>
    <dbReference type="NCBI Taxonomy" id="97359"/>
    <lineage>
        <taxon>Eukaryota</taxon>
        <taxon>Fungi</taxon>
        <taxon>Dikarya</taxon>
        <taxon>Basidiomycota</taxon>
        <taxon>Agaricomycotina</taxon>
        <taxon>Agaricomycetes</taxon>
        <taxon>Agaricomycetidae</taxon>
        <taxon>Agaricales</taxon>
        <taxon>Schizophyllaceae</taxon>
        <taxon>Schizophyllum</taxon>
    </lineage>
</organism>
<dbReference type="Gene3D" id="2.40.40.10">
    <property type="entry name" value="RlpA-like domain"/>
    <property type="match status" value="1"/>
</dbReference>
<dbReference type="InterPro" id="IPR051477">
    <property type="entry name" value="Expansin_CellWall"/>
</dbReference>
<evidence type="ECO:0000259" key="2">
    <source>
        <dbReference type="Pfam" id="PF03330"/>
    </source>
</evidence>
<evidence type="ECO:0000313" key="4">
    <source>
        <dbReference type="Proteomes" id="UP000320762"/>
    </source>
</evidence>
<protein>
    <submittedName>
        <fullName evidence="3">RlpA-like double-psi beta-barrel-protein domain-containing protein-containing protein</fullName>
    </submittedName>
</protein>
<accession>A0A550CMZ9</accession>
<proteinExistence type="predicted"/>
<dbReference type="CDD" id="cd22191">
    <property type="entry name" value="DPBB_RlpA_EXP_N-like"/>
    <property type="match status" value="1"/>
</dbReference>
<keyword evidence="1" id="KW-0732">Signal</keyword>
<reference evidence="3 4" key="1">
    <citation type="journal article" date="2019" name="New Phytol.">
        <title>Comparative genomics reveals unique wood-decay strategies and fruiting body development in the Schizophyllaceae.</title>
        <authorList>
            <person name="Almasi E."/>
            <person name="Sahu N."/>
            <person name="Krizsan K."/>
            <person name="Balint B."/>
            <person name="Kovacs G.M."/>
            <person name="Kiss B."/>
            <person name="Cseklye J."/>
            <person name="Drula E."/>
            <person name="Henrissat B."/>
            <person name="Nagy I."/>
            <person name="Chovatia M."/>
            <person name="Adam C."/>
            <person name="LaButti K."/>
            <person name="Lipzen A."/>
            <person name="Riley R."/>
            <person name="Grigoriev I.V."/>
            <person name="Nagy L.G."/>
        </authorList>
    </citation>
    <scope>NUCLEOTIDE SEQUENCE [LARGE SCALE GENOMIC DNA]</scope>
    <source>
        <strain evidence="3 4">NL-1724</strain>
    </source>
</reference>
<keyword evidence="4" id="KW-1185">Reference proteome</keyword>
<dbReference type="EMBL" id="VDMD01000004">
    <property type="protein sequence ID" value="TRM66180.1"/>
    <property type="molecule type" value="Genomic_DNA"/>
</dbReference>
<feature type="non-terminal residue" evidence="3">
    <location>
        <position position="1"/>
    </location>
</feature>
<dbReference type="STRING" id="97359.A0A550CMZ9"/>
<gene>
    <name evidence="3" type="ORF">BD626DRAFT_397934</name>
</gene>
<sequence>LAGLGACGWQSTDSDYIAAMSFDLGSEGKSNGNEACGHTLNISRGSKMITVTVVDSCEACAPADVDLSPSAFQALADLSEGRVPITWTWAS</sequence>
<evidence type="ECO:0000313" key="3">
    <source>
        <dbReference type="EMBL" id="TRM66180.1"/>
    </source>
</evidence>
<dbReference type="SUPFAM" id="SSF50685">
    <property type="entry name" value="Barwin-like endoglucanases"/>
    <property type="match status" value="1"/>
</dbReference>
<comment type="caution">
    <text evidence="3">The sequence shown here is derived from an EMBL/GenBank/DDBJ whole genome shotgun (WGS) entry which is preliminary data.</text>
</comment>
<name>A0A550CMZ9_9AGAR</name>
<dbReference type="InterPro" id="IPR036908">
    <property type="entry name" value="RlpA-like_sf"/>
</dbReference>
<dbReference type="PANTHER" id="PTHR31836">
    <property type="match status" value="1"/>
</dbReference>
<dbReference type="InterPro" id="IPR009009">
    <property type="entry name" value="RlpA-like_DPBB"/>
</dbReference>
<dbReference type="Proteomes" id="UP000320762">
    <property type="component" value="Unassembled WGS sequence"/>
</dbReference>
<feature type="domain" description="RlpA-like protein double-psi beta-barrel" evidence="2">
    <location>
        <begin position="43"/>
        <end position="86"/>
    </location>
</feature>
<evidence type="ECO:0000256" key="1">
    <source>
        <dbReference type="ARBA" id="ARBA00022729"/>
    </source>
</evidence>
<dbReference type="PANTHER" id="PTHR31836:SF28">
    <property type="entry name" value="SRCR DOMAIN-CONTAINING PROTEIN-RELATED"/>
    <property type="match status" value="1"/>
</dbReference>